<evidence type="ECO:0000313" key="9">
    <source>
        <dbReference type="Proteomes" id="UP001374893"/>
    </source>
</evidence>
<reference evidence="8 9" key="1">
    <citation type="submission" date="2021-06" db="EMBL/GenBank/DDBJ databases">
        <title>Complete genome of Haloferula helveola possessing various polysaccharide degrading enzymes.</title>
        <authorList>
            <person name="Takami H."/>
            <person name="Huang C."/>
            <person name="Hamasaki K."/>
        </authorList>
    </citation>
    <scope>NUCLEOTIDE SEQUENCE [LARGE SCALE GENOMIC DNA]</scope>
    <source>
        <strain evidence="8 9">CN-1</strain>
    </source>
</reference>
<keyword evidence="5" id="KW-0732">Signal</keyword>
<dbReference type="InterPro" id="IPR009056">
    <property type="entry name" value="Cyt_c-like_dom"/>
</dbReference>
<evidence type="ECO:0000256" key="2">
    <source>
        <dbReference type="ARBA" id="ARBA00022723"/>
    </source>
</evidence>
<evidence type="ECO:0000256" key="4">
    <source>
        <dbReference type="PROSITE-ProRule" id="PRU00433"/>
    </source>
</evidence>
<dbReference type="InterPro" id="IPR036909">
    <property type="entry name" value="Cyt_c-like_dom_sf"/>
</dbReference>
<protein>
    <submittedName>
        <fullName evidence="8">Cytochrome c</fullName>
    </submittedName>
</protein>
<dbReference type="InterPro" id="IPR037524">
    <property type="entry name" value="PA14/GLEYA"/>
</dbReference>
<dbReference type="SUPFAM" id="SSF46626">
    <property type="entry name" value="Cytochrome c"/>
    <property type="match status" value="1"/>
</dbReference>
<accession>A0ABN6H1P9</accession>
<feature type="domain" description="PA14" evidence="7">
    <location>
        <begin position="136"/>
        <end position="297"/>
    </location>
</feature>
<dbReference type="SMART" id="SM00758">
    <property type="entry name" value="PA14"/>
    <property type="match status" value="1"/>
</dbReference>
<organism evidence="8 9">
    <name type="scientific">Haloferula helveola</name>
    <dbReference type="NCBI Taxonomy" id="490095"/>
    <lineage>
        <taxon>Bacteria</taxon>
        <taxon>Pseudomonadati</taxon>
        <taxon>Verrucomicrobiota</taxon>
        <taxon>Verrucomicrobiia</taxon>
        <taxon>Verrucomicrobiales</taxon>
        <taxon>Verrucomicrobiaceae</taxon>
        <taxon>Haloferula</taxon>
    </lineage>
</organism>
<evidence type="ECO:0000259" key="6">
    <source>
        <dbReference type="PROSITE" id="PS51007"/>
    </source>
</evidence>
<feature type="chain" id="PRO_5046769578" evidence="5">
    <location>
        <begin position="19"/>
        <end position="772"/>
    </location>
</feature>
<name>A0ABN6H1P9_9BACT</name>
<keyword evidence="3 4" id="KW-0408">Iron</keyword>
<dbReference type="PROSITE" id="PS51007">
    <property type="entry name" value="CYTC"/>
    <property type="match status" value="1"/>
</dbReference>
<feature type="domain" description="Cytochrome c" evidence="6">
    <location>
        <begin position="20"/>
        <end position="93"/>
    </location>
</feature>
<dbReference type="InterPro" id="IPR013042">
    <property type="entry name" value="DUF1592"/>
</dbReference>
<keyword evidence="9" id="KW-1185">Reference proteome</keyword>
<dbReference type="RefSeq" id="WP_338689816.1">
    <property type="nucleotide sequence ID" value="NZ_AP024702.1"/>
</dbReference>
<dbReference type="Pfam" id="PF07631">
    <property type="entry name" value="PSD4"/>
    <property type="match status" value="1"/>
</dbReference>
<dbReference type="InterPro" id="IPR013043">
    <property type="entry name" value="DUF1595"/>
</dbReference>
<dbReference type="SUPFAM" id="SSF56988">
    <property type="entry name" value="Anthrax protective antigen"/>
    <property type="match status" value="1"/>
</dbReference>
<evidence type="ECO:0000256" key="1">
    <source>
        <dbReference type="ARBA" id="ARBA00022617"/>
    </source>
</evidence>
<dbReference type="Gene3D" id="3.90.182.10">
    <property type="entry name" value="Toxin - Anthrax Protective Antigen,domain 1"/>
    <property type="match status" value="1"/>
</dbReference>
<dbReference type="Pfam" id="PF13442">
    <property type="entry name" value="Cytochrome_CBB3"/>
    <property type="match status" value="1"/>
</dbReference>
<dbReference type="Pfam" id="PF07627">
    <property type="entry name" value="PSCyt3"/>
    <property type="match status" value="1"/>
</dbReference>
<evidence type="ECO:0000313" key="8">
    <source>
        <dbReference type="EMBL" id="BCX47554.1"/>
    </source>
</evidence>
<feature type="signal peptide" evidence="5">
    <location>
        <begin position="1"/>
        <end position="18"/>
    </location>
</feature>
<dbReference type="Pfam" id="PF07691">
    <property type="entry name" value="PA14"/>
    <property type="match status" value="1"/>
</dbReference>
<evidence type="ECO:0000259" key="7">
    <source>
        <dbReference type="PROSITE" id="PS51820"/>
    </source>
</evidence>
<keyword evidence="2 4" id="KW-0479">Metal-binding</keyword>
<proteinExistence type="predicted"/>
<dbReference type="InterPro" id="IPR011658">
    <property type="entry name" value="PA14_dom"/>
</dbReference>
<dbReference type="InterPro" id="IPR013039">
    <property type="entry name" value="DUF1588"/>
</dbReference>
<dbReference type="Gene3D" id="1.10.760.10">
    <property type="entry name" value="Cytochrome c-like domain"/>
    <property type="match status" value="1"/>
</dbReference>
<dbReference type="PROSITE" id="PS51820">
    <property type="entry name" value="PA14"/>
    <property type="match status" value="1"/>
</dbReference>
<dbReference type="Pfam" id="PF07637">
    <property type="entry name" value="PSD5"/>
    <property type="match status" value="1"/>
</dbReference>
<keyword evidence="1 4" id="KW-0349">Heme</keyword>
<dbReference type="Proteomes" id="UP001374893">
    <property type="component" value="Chromosome"/>
</dbReference>
<sequence>MRRIPCCILLGLAGFLPAQEPAVSGQAIYAEHCASCHGKDGEGNPDEVDEPLYGERTLESLARYIDRKMPEGEPELLDAAESQRVADYIYGTFYSAEARAKRQPLPEAAFARLTNRQFRESVADLLGSFGKPTQPGEGRGLRAQYFDSDGMNKKARKALEREDRALAFDFGEGPPLEGMKADQFSIAWEGSLLAPATGWYEFKVATPNGARLYLNGDQQEGDGNFRDDSGAKRQPAFIDSWVSSGAEVREKTARMFLLGGRAYPIRLDYFKYKDKRGMVRLEWKSPRGEWEVLRAPYLSPSRAVRVGVVSTRFPADDASEGYERGTGISKDWHEATTKAAIEVANQVVSRLPHLSRVPDNDPERARKLKSFIATFAERAFRRPLDEETRRLYVDRAFADGTPPDRAVKRAVILILKSPRFLYPELGAEKDAFTVATRLALAAWDSLPDRELFEAAKAGRLGSHDQVLAQSRRLMADPRAKAKANEFFQRWLKLDAEGDLRKDPEAFPEFDAELVADLRRSLELFVERVVWSEKSDYRELLQADYLLFNDRLAKFYGVQVPEGGGFQPVKFDATQRAGVITHPYVLARLAHPDATSPIHRGVFVTRNLLGGLLKPPPEAIAFENHKFDPKMTMREKVAELTRDANCMTCHETINPLGFTLENFDAVGRYRTTEGDRAIDPEADYHTLEGETLRLRGPRDLADHAATSAGARRGFIRQLLQYELKQNPAVYGHDTLTRLENSFTKSGQNVRNLLVEITAMAARHGIPDPDQARR</sequence>
<evidence type="ECO:0000256" key="3">
    <source>
        <dbReference type="ARBA" id="ARBA00023004"/>
    </source>
</evidence>
<evidence type="ECO:0000256" key="5">
    <source>
        <dbReference type="SAM" id="SignalP"/>
    </source>
</evidence>
<dbReference type="EMBL" id="AP024702">
    <property type="protein sequence ID" value="BCX47554.1"/>
    <property type="molecule type" value="Genomic_DNA"/>
</dbReference>
<gene>
    <name evidence="8" type="ORF">HAHE_14620</name>
</gene>